<dbReference type="InterPro" id="IPR003953">
    <property type="entry name" value="FAD-dep_OxRdtase_2_FAD-bd"/>
</dbReference>
<feature type="region of interest" description="Disordered" evidence="14">
    <location>
        <begin position="516"/>
        <end position="542"/>
    </location>
</feature>
<feature type="domain" description="Fumarate reductase/succinate dehydrogenase flavoprotein-like C-terminal" evidence="16">
    <location>
        <begin position="436"/>
        <end position="530"/>
    </location>
</feature>
<evidence type="ECO:0000256" key="9">
    <source>
        <dbReference type="ARBA" id="ARBA00023002"/>
    </source>
</evidence>
<dbReference type="GO" id="GO:0008734">
    <property type="term" value="F:L-aspartate oxidase activity"/>
    <property type="evidence" value="ECO:0007669"/>
    <property type="project" value="UniProtKB-UniRule"/>
</dbReference>
<evidence type="ECO:0000256" key="6">
    <source>
        <dbReference type="ARBA" id="ARBA00022630"/>
    </source>
</evidence>
<evidence type="ECO:0000256" key="10">
    <source>
        <dbReference type="ARBA" id="ARBA00029426"/>
    </source>
</evidence>
<sequence>MSHVLIIGTGIAGLSTALRLAGRHEVTVVTKDRLGDSNTTWAQGGIAGVLGADDTVGSHIADTLSAGAGLSDAEAVRLLCTEGPERILELAAAGVAFDRDDDGHWARGLEGAHSFPRILHAGGDATGEAIIEALTTALRAAVAVGTVRLLDHTMLLDLVTSLTPSGTGAGRKAAGVQVLRDGIREQLFADAVVLATGGAGQLYAHTTNPAAATGDGLAAAIRAGAAARDMEFYQFHPTALAGSGFLISEAVRGAGAFLLDAHGQRFMPEVDRRGELAPRDVVARAIHRRMAVQDGLPCYLNARSVPEVSAHFPNIARVLAERGFDLTSDLIPVTPAAHYFMGGIATDVDGRTSLPGLFAVGEVACTGVHGANRLASNSLLEGVVFSARAAEAVDADLETTPATNHRSWAPVSAAAPRFGSIHLDAAAGGNRAISRGDLQTLAWAHLGVERDGQGLRSLLERLGEGGPTHRTADAAVTADDAVTANEEPTAAGIVEEIESANLALIAQSIASHALARRESRGAHTRSDFPAHTTPPLQEAASC</sequence>
<dbReference type="UniPathway" id="UPA00253">
    <property type="reaction ID" value="UER00326"/>
</dbReference>
<comment type="pathway">
    <text evidence="2 13">Cofactor biosynthesis; NAD(+) biosynthesis; iminoaspartate from L-aspartate (oxidase route): step 1/1.</text>
</comment>
<feature type="compositionally biased region" description="Basic and acidic residues" evidence="14">
    <location>
        <begin position="516"/>
        <end position="528"/>
    </location>
</feature>
<dbReference type="GO" id="GO:0005737">
    <property type="term" value="C:cytoplasm"/>
    <property type="evidence" value="ECO:0007669"/>
    <property type="project" value="UniProtKB-SubCell"/>
</dbReference>
<dbReference type="FunFam" id="3.90.700.10:FF:000002">
    <property type="entry name" value="L-aspartate oxidase"/>
    <property type="match status" value="1"/>
</dbReference>
<reference evidence="17 18" key="1">
    <citation type="submission" date="2020-03" db="EMBL/GenBank/DDBJ databases">
        <title>Sequencing the genomes of 1000 actinobacteria strains.</title>
        <authorList>
            <person name="Klenk H.-P."/>
        </authorList>
    </citation>
    <scope>NUCLEOTIDE SEQUENCE [LARGE SCALE GENOMIC DNA]</scope>
    <source>
        <strain evidence="17 18">DSM 18964</strain>
    </source>
</reference>
<keyword evidence="9 13" id="KW-0560">Oxidoreductase</keyword>
<evidence type="ECO:0000256" key="8">
    <source>
        <dbReference type="ARBA" id="ARBA00022827"/>
    </source>
</evidence>
<dbReference type="GO" id="GO:0034628">
    <property type="term" value="P:'de novo' NAD+ biosynthetic process from L-aspartate"/>
    <property type="evidence" value="ECO:0007669"/>
    <property type="project" value="TreeGrafter"/>
</dbReference>
<evidence type="ECO:0000256" key="2">
    <source>
        <dbReference type="ARBA" id="ARBA00004950"/>
    </source>
</evidence>
<evidence type="ECO:0000256" key="1">
    <source>
        <dbReference type="ARBA" id="ARBA00001974"/>
    </source>
</evidence>
<dbReference type="GO" id="GO:0033765">
    <property type="term" value="F:steroid dehydrogenase activity, acting on the CH-CH group of donors"/>
    <property type="evidence" value="ECO:0007669"/>
    <property type="project" value="UniProtKB-ARBA"/>
</dbReference>
<comment type="similarity">
    <text evidence="3 13">Belongs to the FAD-dependent oxidoreductase 2 family. NadB subfamily.</text>
</comment>
<evidence type="ECO:0000256" key="11">
    <source>
        <dbReference type="ARBA" id="ARBA00048305"/>
    </source>
</evidence>
<dbReference type="Gene3D" id="3.50.50.60">
    <property type="entry name" value="FAD/NAD(P)-binding domain"/>
    <property type="match status" value="1"/>
</dbReference>
<dbReference type="EC" id="1.4.3.16" evidence="4 12"/>
<keyword evidence="7 13" id="KW-0662">Pyridine nucleotide biosynthesis</keyword>
<dbReference type="InterPro" id="IPR015939">
    <property type="entry name" value="Fum_Rdtase/Succ_DH_flav-like_C"/>
</dbReference>
<comment type="function">
    <text evidence="10">Catalyzes the oxidation of L-aspartate to iminoaspartate, the first step in the de novo biosynthesis of NAD(+).</text>
</comment>
<proteinExistence type="inferred from homology"/>
<dbReference type="Gene3D" id="1.20.58.100">
    <property type="entry name" value="Fumarate reductase/succinate dehydrogenase flavoprotein-like, C-terminal domain"/>
    <property type="match status" value="1"/>
</dbReference>
<dbReference type="Pfam" id="PF02910">
    <property type="entry name" value="Succ_DH_flav_C"/>
    <property type="match status" value="1"/>
</dbReference>
<dbReference type="SUPFAM" id="SSF46977">
    <property type="entry name" value="Succinate dehydrogenase/fumarate reductase flavoprotein C-terminal domain"/>
    <property type="match status" value="1"/>
</dbReference>
<keyword evidence="8 13" id="KW-0274">FAD</keyword>
<dbReference type="Gene3D" id="3.90.700.10">
    <property type="entry name" value="Succinate dehydrogenase/fumarate reductase flavoprotein, catalytic domain"/>
    <property type="match status" value="1"/>
</dbReference>
<dbReference type="SUPFAM" id="SSF56425">
    <property type="entry name" value="Succinate dehydrogenase/fumarate reductase flavoprotein, catalytic domain"/>
    <property type="match status" value="1"/>
</dbReference>
<evidence type="ECO:0000256" key="12">
    <source>
        <dbReference type="NCBIfam" id="TIGR00551"/>
    </source>
</evidence>
<feature type="domain" description="FAD-dependent oxidoreductase 2 FAD-binding" evidence="15">
    <location>
        <begin position="3"/>
        <end position="379"/>
    </location>
</feature>
<dbReference type="Proteomes" id="UP000576792">
    <property type="component" value="Unassembled WGS sequence"/>
</dbReference>
<evidence type="ECO:0000256" key="3">
    <source>
        <dbReference type="ARBA" id="ARBA00008562"/>
    </source>
</evidence>
<evidence type="ECO:0000259" key="15">
    <source>
        <dbReference type="Pfam" id="PF00890"/>
    </source>
</evidence>
<comment type="catalytic activity">
    <reaction evidence="11">
        <text>L-aspartate + O2 = iminosuccinate + H2O2</text>
        <dbReference type="Rhea" id="RHEA:25876"/>
        <dbReference type="ChEBI" id="CHEBI:15379"/>
        <dbReference type="ChEBI" id="CHEBI:16240"/>
        <dbReference type="ChEBI" id="CHEBI:29991"/>
        <dbReference type="ChEBI" id="CHEBI:77875"/>
        <dbReference type="EC" id="1.4.3.16"/>
    </reaction>
    <physiologicalReaction direction="left-to-right" evidence="11">
        <dbReference type="Rhea" id="RHEA:25877"/>
    </physiologicalReaction>
</comment>
<accession>A0A846RZH2</accession>
<evidence type="ECO:0000313" key="18">
    <source>
        <dbReference type="Proteomes" id="UP000576792"/>
    </source>
</evidence>
<evidence type="ECO:0000256" key="4">
    <source>
        <dbReference type="ARBA" id="ARBA00012173"/>
    </source>
</evidence>
<keyword evidence="6 13" id="KW-0285">Flavoprotein</keyword>
<gene>
    <name evidence="17" type="ORF">BKA07_001625</name>
</gene>
<name>A0A846RZH2_9MICO</name>
<dbReference type="PRINTS" id="PR00368">
    <property type="entry name" value="FADPNR"/>
</dbReference>
<evidence type="ECO:0000256" key="7">
    <source>
        <dbReference type="ARBA" id="ARBA00022642"/>
    </source>
</evidence>
<dbReference type="PANTHER" id="PTHR42716">
    <property type="entry name" value="L-ASPARTATE OXIDASE"/>
    <property type="match status" value="1"/>
</dbReference>
<evidence type="ECO:0000259" key="16">
    <source>
        <dbReference type="Pfam" id="PF02910"/>
    </source>
</evidence>
<comment type="cofactor">
    <cofactor evidence="1 13">
        <name>FAD</name>
        <dbReference type="ChEBI" id="CHEBI:57692"/>
    </cofactor>
</comment>
<dbReference type="Pfam" id="PF00890">
    <property type="entry name" value="FAD_binding_2"/>
    <property type="match status" value="1"/>
</dbReference>
<protein>
    <recommendedName>
        <fullName evidence="5 12">L-aspartate oxidase</fullName>
        <ecNumber evidence="4 12">1.4.3.16</ecNumber>
    </recommendedName>
</protein>
<dbReference type="AlphaFoldDB" id="A0A846RZH2"/>
<evidence type="ECO:0000256" key="13">
    <source>
        <dbReference type="RuleBase" id="RU362049"/>
    </source>
</evidence>
<keyword evidence="18" id="KW-1185">Reference proteome</keyword>
<dbReference type="PANTHER" id="PTHR42716:SF2">
    <property type="entry name" value="L-ASPARTATE OXIDASE, CHLOROPLASTIC"/>
    <property type="match status" value="1"/>
</dbReference>
<dbReference type="InterPro" id="IPR037099">
    <property type="entry name" value="Fum_R/Succ_DH_flav-like_C_sf"/>
</dbReference>
<dbReference type="RefSeq" id="WP_167950447.1">
    <property type="nucleotide sequence ID" value="NZ_BAAAPQ010000025.1"/>
</dbReference>
<dbReference type="InterPro" id="IPR005288">
    <property type="entry name" value="NadB"/>
</dbReference>
<evidence type="ECO:0000256" key="14">
    <source>
        <dbReference type="SAM" id="MobiDB-lite"/>
    </source>
</evidence>
<dbReference type="InterPro" id="IPR027477">
    <property type="entry name" value="Succ_DH/fumarate_Rdtase_cat_sf"/>
</dbReference>
<dbReference type="InterPro" id="IPR036188">
    <property type="entry name" value="FAD/NAD-bd_sf"/>
</dbReference>
<comment type="subcellular location">
    <subcellularLocation>
        <location evidence="13">Cytoplasm</location>
    </subcellularLocation>
</comment>
<evidence type="ECO:0000256" key="5">
    <source>
        <dbReference type="ARBA" id="ARBA00021901"/>
    </source>
</evidence>
<organism evidence="17 18">
    <name type="scientific">Brevibacterium marinum</name>
    <dbReference type="NCBI Taxonomy" id="418643"/>
    <lineage>
        <taxon>Bacteria</taxon>
        <taxon>Bacillati</taxon>
        <taxon>Actinomycetota</taxon>
        <taxon>Actinomycetes</taxon>
        <taxon>Micrococcales</taxon>
        <taxon>Brevibacteriaceae</taxon>
        <taxon>Brevibacterium</taxon>
    </lineage>
</organism>
<evidence type="ECO:0000313" key="17">
    <source>
        <dbReference type="EMBL" id="NJC56590.1"/>
    </source>
</evidence>
<dbReference type="NCBIfam" id="TIGR00551">
    <property type="entry name" value="nadB"/>
    <property type="match status" value="1"/>
</dbReference>
<dbReference type="EMBL" id="JAATJN010000001">
    <property type="protein sequence ID" value="NJC56590.1"/>
    <property type="molecule type" value="Genomic_DNA"/>
</dbReference>
<dbReference type="SUPFAM" id="SSF51905">
    <property type="entry name" value="FAD/NAD(P)-binding domain"/>
    <property type="match status" value="1"/>
</dbReference>
<comment type="caution">
    <text evidence="17">The sequence shown here is derived from an EMBL/GenBank/DDBJ whole genome shotgun (WGS) entry which is preliminary data.</text>
</comment>